<evidence type="ECO:0000259" key="2">
    <source>
        <dbReference type="PROSITE" id="PS51029"/>
    </source>
</evidence>
<dbReference type="PROSITE" id="PS51029">
    <property type="entry name" value="MADF"/>
    <property type="match status" value="1"/>
</dbReference>
<dbReference type="EMBL" id="JAWQEG010000647">
    <property type="protein sequence ID" value="KAK3887131.1"/>
    <property type="molecule type" value="Genomic_DNA"/>
</dbReference>
<keyword evidence="4" id="KW-1185">Reference proteome</keyword>
<comment type="caution">
    <text evidence="3">The sequence shown here is derived from an EMBL/GenBank/DDBJ whole genome shotgun (WGS) entry which is preliminary data.</text>
</comment>
<evidence type="ECO:0000313" key="3">
    <source>
        <dbReference type="EMBL" id="KAK3887131.1"/>
    </source>
</evidence>
<feature type="region of interest" description="Disordered" evidence="1">
    <location>
        <begin position="213"/>
        <end position="233"/>
    </location>
</feature>
<dbReference type="PANTHER" id="PTHR21505">
    <property type="entry name" value="MADF DOMAIN-CONTAINING PROTEIN-RELATED"/>
    <property type="match status" value="1"/>
</dbReference>
<proteinExistence type="predicted"/>
<reference evidence="3" key="1">
    <citation type="submission" date="2023-10" db="EMBL/GenBank/DDBJ databases">
        <title>Genome assemblies of two species of porcelain crab, Petrolisthes cinctipes and Petrolisthes manimaculis (Anomura: Porcellanidae).</title>
        <authorList>
            <person name="Angst P."/>
        </authorList>
    </citation>
    <scope>NUCLEOTIDE SEQUENCE</scope>
    <source>
        <strain evidence="3">PB745_01</strain>
        <tissue evidence="3">Gill</tissue>
    </source>
</reference>
<evidence type="ECO:0000313" key="4">
    <source>
        <dbReference type="Proteomes" id="UP001286313"/>
    </source>
</evidence>
<evidence type="ECO:0000256" key="1">
    <source>
        <dbReference type="SAM" id="MobiDB-lite"/>
    </source>
</evidence>
<gene>
    <name evidence="3" type="ORF">Pcinc_008721</name>
</gene>
<protein>
    <recommendedName>
        <fullName evidence="2">MADF domain-containing protein</fullName>
    </recommendedName>
</protein>
<sequence length="274" mass="31227">MAATPPQGQDFWLDFIECYKSFPSLWKIKSEGYKNRNLKANCYKQLVEMLKKHIPTATKGLVCNKINAFRTSYRRELKKVIKSEKSGAGSDDIYSPSLWYYDALGFLRDQETQEEGLCTMELDEEEPSTSGCGPTIAPKKRKGDTEARRNELLELACEHLKKDEDEIDALGKTWAQEFRKLSDEQQIFARKAINDILFEGRLETLHRNSVTINKEDSVPSSRSSTPIPDTSAHQLPTVIPLNQNNSIFTFRSIPAANNDHRSISDLFQDPQFSV</sequence>
<dbReference type="PANTHER" id="PTHR21505:SF8">
    <property type="entry name" value="DPT-YFP REPRESSOR BY OVEREXPRESSION, ISOFORM D-RELATED"/>
    <property type="match status" value="1"/>
</dbReference>
<dbReference type="AlphaFoldDB" id="A0AAE1G8M6"/>
<organism evidence="3 4">
    <name type="scientific">Petrolisthes cinctipes</name>
    <name type="common">Flat porcelain crab</name>
    <dbReference type="NCBI Taxonomy" id="88211"/>
    <lineage>
        <taxon>Eukaryota</taxon>
        <taxon>Metazoa</taxon>
        <taxon>Ecdysozoa</taxon>
        <taxon>Arthropoda</taxon>
        <taxon>Crustacea</taxon>
        <taxon>Multicrustacea</taxon>
        <taxon>Malacostraca</taxon>
        <taxon>Eumalacostraca</taxon>
        <taxon>Eucarida</taxon>
        <taxon>Decapoda</taxon>
        <taxon>Pleocyemata</taxon>
        <taxon>Anomura</taxon>
        <taxon>Galatheoidea</taxon>
        <taxon>Porcellanidae</taxon>
        <taxon>Petrolisthes</taxon>
    </lineage>
</organism>
<dbReference type="InterPro" id="IPR006578">
    <property type="entry name" value="MADF-dom"/>
</dbReference>
<dbReference type="Proteomes" id="UP001286313">
    <property type="component" value="Unassembled WGS sequence"/>
</dbReference>
<dbReference type="SMART" id="SM00595">
    <property type="entry name" value="MADF"/>
    <property type="match status" value="1"/>
</dbReference>
<feature type="domain" description="MADF" evidence="2">
    <location>
        <begin position="14"/>
        <end position="112"/>
    </location>
</feature>
<feature type="region of interest" description="Disordered" evidence="1">
    <location>
        <begin position="124"/>
        <end position="145"/>
    </location>
</feature>
<name>A0AAE1G8M6_PETCI</name>
<dbReference type="Pfam" id="PF10545">
    <property type="entry name" value="MADF_DNA_bdg"/>
    <property type="match status" value="1"/>
</dbReference>
<accession>A0AAE1G8M6</accession>